<keyword evidence="4" id="KW-0528">Neurotoxin</keyword>
<feature type="compositionally biased region" description="Low complexity" evidence="7">
    <location>
        <begin position="285"/>
        <end position="294"/>
    </location>
</feature>
<dbReference type="PANTHER" id="PTHR24135:SF28">
    <property type="entry name" value="LD13733P"/>
    <property type="match status" value="1"/>
</dbReference>
<dbReference type="PROSITE" id="PS50297">
    <property type="entry name" value="ANK_REP_REGION"/>
    <property type="match status" value="3"/>
</dbReference>
<organism evidence="8 9">
    <name type="scientific">Limulus polyphemus</name>
    <name type="common">Atlantic horseshoe crab</name>
    <dbReference type="NCBI Taxonomy" id="6850"/>
    <lineage>
        <taxon>Eukaryota</taxon>
        <taxon>Metazoa</taxon>
        <taxon>Ecdysozoa</taxon>
        <taxon>Arthropoda</taxon>
        <taxon>Chelicerata</taxon>
        <taxon>Merostomata</taxon>
        <taxon>Xiphosura</taxon>
        <taxon>Limulidae</taxon>
        <taxon>Limulus</taxon>
    </lineage>
</organism>
<proteinExistence type="predicted"/>
<dbReference type="InterPro" id="IPR036770">
    <property type="entry name" value="Ankyrin_rpt-contain_sf"/>
</dbReference>
<keyword evidence="2" id="KW-0268">Exocytosis</keyword>
<sequence>MSTSEKQNKTLTTKSTLRRFTEHVKNGNIEKIEKFFLKGLDPNFQCPDNRETPLTLAATLRQPRHVIMVLTNGGARFDFTNTDGRTALHRAVEANNLEALKTLLDLGASPNLKDNRKLTPLYYTVICGCDPQLTELLLQEYAVLGSADHQGWQEVHQACKHGRVQHLELLLFYGADPNSRNASGNTPLHICAVNEQKQCAKVLLSRGVDKNAMNYANQDPYQVAVIAGNLQMAEMIKNHKVNDVVPYRETPRFNTRGRPSSAVRGPEDDQSGHGAEFFSPFVLPSSESTISSKTSGKETGAEKKSK</sequence>
<evidence type="ECO:0000256" key="2">
    <source>
        <dbReference type="ARBA" id="ARBA00022483"/>
    </source>
</evidence>
<keyword evidence="8" id="KW-1185">Reference proteome</keyword>
<evidence type="ECO:0000313" key="8">
    <source>
        <dbReference type="Proteomes" id="UP000694941"/>
    </source>
</evidence>
<dbReference type="GeneID" id="111088990"/>
<keyword evidence="3" id="KW-1052">Target cell membrane</keyword>
<keyword evidence="4" id="KW-0638">Presynaptic neurotoxin</keyword>
<evidence type="ECO:0000256" key="5">
    <source>
        <dbReference type="ARBA" id="ARBA00023298"/>
    </source>
</evidence>
<comment type="subcellular location">
    <subcellularLocation>
        <location evidence="1">Target cell membrane</location>
    </subcellularLocation>
</comment>
<feature type="region of interest" description="Disordered" evidence="7">
    <location>
        <begin position="247"/>
        <end position="306"/>
    </location>
</feature>
<dbReference type="SMART" id="SM00248">
    <property type="entry name" value="ANK"/>
    <property type="match status" value="6"/>
</dbReference>
<feature type="repeat" description="ANK" evidence="6">
    <location>
        <begin position="83"/>
        <end position="115"/>
    </location>
</feature>
<reference evidence="9" key="1">
    <citation type="submission" date="2025-08" db="UniProtKB">
        <authorList>
            <consortium name="RefSeq"/>
        </authorList>
    </citation>
    <scope>IDENTIFICATION</scope>
    <source>
        <tissue evidence="9">Muscle</tissue>
    </source>
</reference>
<feature type="repeat" description="ANK" evidence="6">
    <location>
        <begin position="183"/>
        <end position="215"/>
    </location>
</feature>
<feature type="compositionally biased region" description="Basic and acidic residues" evidence="7">
    <location>
        <begin position="295"/>
        <end position="306"/>
    </location>
</feature>
<dbReference type="PANTHER" id="PTHR24135">
    <property type="entry name" value="SH3 AND MULTIPLE ANKYRIN REPEAT DOMAINS PROTEIN"/>
    <property type="match status" value="1"/>
</dbReference>
<keyword evidence="5" id="KW-0472">Membrane</keyword>
<gene>
    <name evidence="9" type="primary">LOC111088990</name>
</gene>
<evidence type="ECO:0000256" key="1">
    <source>
        <dbReference type="ARBA" id="ARBA00004175"/>
    </source>
</evidence>
<evidence type="ECO:0000313" key="9">
    <source>
        <dbReference type="RefSeq" id="XP_022256207.1"/>
    </source>
</evidence>
<dbReference type="Proteomes" id="UP000694941">
    <property type="component" value="Unplaced"/>
</dbReference>
<dbReference type="Gene3D" id="1.25.40.20">
    <property type="entry name" value="Ankyrin repeat-containing domain"/>
    <property type="match status" value="2"/>
</dbReference>
<dbReference type="SUPFAM" id="SSF48403">
    <property type="entry name" value="Ankyrin repeat"/>
    <property type="match status" value="1"/>
</dbReference>
<feature type="repeat" description="ANK" evidence="6">
    <location>
        <begin position="150"/>
        <end position="182"/>
    </location>
</feature>
<dbReference type="PROSITE" id="PS50088">
    <property type="entry name" value="ANK_REPEAT"/>
    <property type="match status" value="3"/>
</dbReference>
<protein>
    <submittedName>
        <fullName evidence="9">SH3 and multiple ankyrin repeat domains protein 3-like</fullName>
    </submittedName>
</protein>
<dbReference type="InterPro" id="IPR002110">
    <property type="entry name" value="Ankyrin_rpt"/>
</dbReference>
<feature type="non-terminal residue" evidence="9">
    <location>
        <position position="306"/>
    </location>
</feature>
<accession>A0ABM1TK01</accession>
<evidence type="ECO:0000256" key="7">
    <source>
        <dbReference type="SAM" id="MobiDB-lite"/>
    </source>
</evidence>
<evidence type="ECO:0000256" key="6">
    <source>
        <dbReference type="PROSITE-ProRule" id="PRU00023"/>
    </source>
</evidence>
<dbReference type="Pfam" id="PF12796">
    <property type="entry name" value="Ank_2"/>
    <property type="match status" value="2"/>
</dbReference>
<dbReference type="InterPro" id="IPR051569">
    <property type="entry name" value="SHANK"/>
</dbReference>
<keyword evidence="6" id="KW-0040">ANK repeat</keyword>
<keyword evidence="5" id="KW-1053">Target membrane</keyword>
<name>A0ABM1TK01_LIMPO</name>
<evidence type="ECO:0000256" key="3">
    <source>
        <dbReference type="ARBA" id="ARBA00022537"/>
    </source>
</evidence>
<keyword evidence="4" id="KW-0800">Toxin</keyword>
<evidence type="ECO:0000256" key="4">
    <source>
        <dbReference type="ARBA" id="ARBA00023028"/>
    </source>
</evidence>
<dbReference type="RefSeq" id="XP_022256207.1">
    <property type="nucleotide sequence ID" value="XM_022400499.1"/>
</dbReference>